<evidence type="ECO:0000256" key="3">
    <source>
        <dbReference type="ARBA" id="ARBA00022989"/>
    </source>
</evidence>
<keyword evidence="8" id="KW-1185">Reference proteome</keyword>
<proteinExistence type="predicted"/>
<feature type="transmembrane region" description="Helical" evidence="5">
    <location>
        <begin position="84"/>
        <end position="104"/>
    </location>
</feature>
<evidence type="ECO:0000256" key="5">
    <source>
        <dbReference type="SAM" id="Phobius"/>
    </source>
</evidence>
<feature type="transmembrane region" description="Helical" evidence="5">
    <location>
        <begin position="110"/>
        <end position="128"/>
    </location>
</feature>
<dbReference type="OrthoDB" id="7374648at2"/>
<keyword evidence="2 5" id="KW-0812">Transmembrane</keyword>
<evidence type="ECO:0000313" key="7">
    <source>
        <dbReference type="EMBL" id="SEL54945.1"/>
    </source>
</evidence>
<feature type="transmembrane region" description="Helical" evidence="5">
    <location>
        <begin position="341"/>
        <end position="364"/>
    </location>
</feature>
<name>A0A1H7R4U2_9SPHN</name>
<feature type="transmembrane region" description="Helical" evidence="5">
    <location>
        <begin position="268"/>
        <end position="301"/>
    </location>
</feature>
<sequence>MALDQLDSGGDYSGSEFFASFLRMNRSYARVPLNARRVDAIECVVSVTLAITLAHWTGARNVSWAAFSGYMVMRGHVSETMLRGLLRIVGTGVGAVLALLLVPWVVQGTFAMSLLLGLVTLPTLYAALTAKRAYAWLFVALTFAMIVLDAAEHPGTALRALIATRVLEVGVGTLACVAVSLASTLTLRCLWPAAAGTRPTRLRWHPVALRHAAQGTLAVMLLPWIAQIVDVPEIAQGAVTILAVMMMPLQGLAAGGLRPVSARLWQRVIGCVAGGAYAGVVLLLHVSTGALLLAVALGVAIGRMAENGWRTRSYVGTQFVLAILVTLVPDRIEDAAVAPALARLTGIAVGLAVLEPVLVAWHLIARPRVATGGSAALNEPGGP</sequence>
<dbReference type="InterPro" id="IPR049453">
    <property type="entry name" value="Memb_transporter_dom"/>
</dbReference>
<organism evidence="7 8">
    <name type="scientific">Sphingomonas palmae</name>
    <dbReference type="NCBI Taxonomy" id="1855283"/>
    <lineage>
        <taxon>Bacteria</taxon>
        <taxon>Pseudomonadati</taxon>
        <taxon>Pseudomonadota</taxon>
        <taxon>Alphaproteobacteria</taxon>
        <taxon>Sphingomonadales</taxon>
        <taxon>Sphingomonadaceae</taxon>
        <taxon>Sphingomonas</taxon>
    </lineage>
</organism>
<feature type="transmembrane region" description="Helical" evidence="5">
    <location>
        <begin position="171"/>
        <end position="191"/>
    </location>
</feature>
<dbReference type="AlphaFoldDB" id="A0A1H7R4U2"/>
<keyword evidence="4 5" id="KW-0472">Membrane</keyword>
<dbReference type="Pfam" id="PF13515">
    <property type="entry name" value="FUSC_2"/>
    <property type="match status" value="1"/>
</dbReference>
<feature type="transmembrane region" description="Helical" evidence="5">
    <location>
        <begin position="212"/>
        <end position="229"/>
    </location>
</feature>
<keyword evidence="3 5" id="KW-1133">Transmembrane helix</keyword>
<comment type="subcellular location">
    <subcellularLocation>
        <location evidence="1">Membrane</location>
        <topology evidence="1">Multi-pass membrane protein</topology>
    </subcellularLocation>
</comment>
<dbReference type="GO" id="GO:0016020">
    <property type="term" value="C:membrane"/>
    <property type="evidence" value="ECO:0007669"/>
    <property type="project" value="UniProtKB-SubCell"/>
</dbReference>
<feature type="transmembrane region" description="Helical" evidence="5">
    <location>
        <begin position="235"/>
        <end position="256"/>
    </location>
</feature>
<evidence type="ECO:0000313" key="8">
    <source>
        <dbReference type="Proteomes" id="UP000199214"/>
    </source>
</evidence>
<evidence type="ECO:0000256" key="2">
    <source>
        <dbReference type="ARBA" id="ARBA00022692"/>
    </source>
</evidence>
<evidence type="ECO:0000256" key="1">
    <source>
        <dbReference type="ARBA" id="ARBA00004141"/>
    </source>
</evidence>
<accession>A0A1H7R4U2</accession>
<reference evidence="8" key="1">
    <citation type="submission" date="2016-10" db="EMBL/GenBank/DDBJ databases">
        <authorList>
            <person name="Varghese N."/>
            <person name="Submissions S."/>
        </authorList>
    </citation>
    <scope>NUCLEOTIDE SEQUENCE [LARGE SCALE GENOMIC DNA]</scope>
    <source>
        <strain evidence="8">JS21-1</strain>
    </source>
</reference>
<dbReference type="Proteomes" id="UP000199214">
    <property type="component" value="Unassembled WGS sequence"/>
</dbReference>
<protein>
    <submittedName>
        <fullName evidence="7">Fusaric acid resistance protein-like</fullName>
    </submittedName>
</protein>
<gene>
    <name evidence="7" type="ORF">SAMN05216382_2129</name>
</gene>
<dbReference type="RefSeq" id="WP_093006125.1">
    <property type="nucleotide sequence ID" value="NZ_FNZZ01000004.1"/>
</dbReference>
<feature type="domain" description="Integral membrane bound transporter" evidence="6">
    <location>
        <begin position="49"/>
        <end position="177"/>
    </location>
</feature>
<dbReference type="STRING" id="1855283.SAMN05216382_2129"/>
<feature type="transmembrane region" description="Helical" evidence="5">
    <location>
        <begin position="133"/>
        <end position="151"/>
    </location>
</feature>
<evidence type="ECO:0000259" key="6">
    <source>
        <dbReference type="Pfam" id="PF13515"/>
    </source>
</evidence>
<dbReference type="EMBL" id="FNZZ01000004">
    <property type="protein sequence ID" value="SEL54945.1"/>
    <property type="molecule type" value="Genomic_DNA"/>
</dbReference>
<evidence type="ECO:0000256" key="4">
    <source>
        <dbReference type="ARBA" id="ARBA00023136"/>
    </source>
</evidence>